<dbReference type="Pfam" id="PF02482">
    <property type="entry name" value="Ribosomal_S30AE"/>
    <property type="match status" value="1"/>
</dbReference>
<dbReference type="STRING" id="1172190.M947_06680"/>
<dbReference type="InterPro" id="IPR036567">
    <property type="entry name" value="RHF-like"/>
</dbReference>
<evidence type="ECO:0000313" key="2">
    <source>
        <dbReference type="Proteomes" id="UP000015520"/>
    </source>
</evidence>
<name>T0JFD3_9BACT</name>
<dbReference type="SUPFAM" id="SSF69754">
    <property type="entry name" value="Ribosome binding protein Y (YfiA homologue)"/>
    <property type="match status" value="1"/>
</dbReference>
<dbReference type="Gene3D" id="3.30.160.100">
    <property type="entry name" value="Ribosome hibernation promotion factor-like"/>
    <property type="match status" value="1"/>
</dbReference>
<dbReference type="OrthoDB" id="9794975at2"/>
<sequence length="109" mass="12349">MNVQIRSKDVKLNENNKALIESAIEGFSKYSLDITSTNVMVKTEKKGISVEFDIRIAHNEPVIINQRDEDLETAIDLASERASKALRRLHTKIVDHSKMSIKDLEPLDS</sequence>
<dbReference type="AlphaFoldDB" id="T0JFD3"/>
<dbReference type="Proteomes" id="UP000015520">
    <property type="component" value="Unassembled WGS sequence"/>
</dbReference>
<accession>T0JFD3</accession>
<proteinExistence type="predicted"/>
<gene>
    <name evidence="1" type="ORF">M947_06680</name>
</gene>
<dbReference type="InterPro" id="IPR003489">
    <property type="entry name" value="RHF/RaiA"/>
</dbReference>
<dbReference type="RefSeq" id="WP_021287598.1">
    <property type="nucleotide sequence ID" value="NZ_AUPZ01000007.1"/>
</dbReference>
<organism evidence="1 2">
    <name type="scientific">Sulfurimonas hongkongensis</name>
    <dbReference type="NCBI Taxonomy" id="1172190"/>
    <lineage>
        <taxon>Bacteria</taxon>
        <taxon>Pseudomonadati</taxon>
        <taxon>Campylobacterota</taxon>
        <taxon>Epsilonproteobacteria</taxon>
        <taxon>Campylobacterales</taxon>
        <taxon>Sulfurimonadaceae</taxon>
        <taxon>Sulfurimonas</taxon>
    </lineage>
</organism>
<dbReference type="NCBIfam" id="TIGR00741">
    <property type="entry name" value="yfiA"/>
    <property type="match status" value="1"/>
</dbReference>
<dbReference type="eggNOG" id="COG1544">
    <property type="taxonomic scope" value="Bacteria"/>
</dbReference>
<dbReference type="PATRIC" id="fig|1172190.3.peg.1295"/>
<evidence type="ECO:0000313" key="1">
    <source>
        <dbReference type="EMBL" id="EQB39675.1"/>
    </source>
</evidence>
<reference evidence="1 2" key="1">
    <citation type="submission" date="2013-07" db="EMBL/GenBank/DDBJ databases">
        <title>Sulfurimonas hongkongensis AST-10 Genome Sequencing.</title>
        <authorList>
            <person name="Cai L."/>
            <person name="Zhang T."/>
        </authorList>
    </citation>
    <scope>NUCLEOTIDE SEQUENCE [LARGE SCALE GENOMIC DNA]</scope>
    <source>
        <strain evidence="1 2">AST-10</strain>
    </source>
</reference>
<protein>
    <recommendedName>
        <fullName evidence="3">Ribosomal subunit interface protein</fullName>
    </recommendedName>
</protein>
<keyword evidence="2" id="KW-1185">Reference proteome</keyword>
<comment type="caution">
    <text evidence="1">The sequence shown here is derived from an EMBL/GenBank/DDBJ whole genome shotgun (WGS) entry which is preliminary data.</text>
</comment>
<evidence type="ECO:0008006" key="3">
    <source>
        <dbReference type="Google" id="ProtNLM"/>
    </source>
</evidence>
<dbReference type="EMBL" id="AUPZ01000007">
    <property type="protein sequence ID" value="EQB39675.1"/>
    <property type="molecule type" value="Genomic_DNA"/>
</dbReference>